<evidence type="ECO:0000313" key="2">
    <source>
        <dbReference type="Proteomes" id="UP000298210"/>
    </source>
</evidence>
<evidence type="ECO:0000313" key="1">
    <source>
        <dbReference type="EMBL" id="TES49189.1"/>
    </source>
</evidence>
<dbReference type="Gene3D" id="4.10.280.10">
    <property type="entry name" value="Helix-loop-helix DNA-binding domain"/>
    <property type="match status" value="1"/>
</dbReference>
<gene>
    <name evidence="1" type="ORF">E2L03_06860</name>
</gene>
<dbReference type="AlphaFoldDB" id="A0A4Y7WKK9"/>
<comment type="caution">
    <text evidence="1">The sequence shown here is derived from an EMBL/GenBank/DDBJ whole genome shotgun (WGS) entry which is preliminary data.</text>
</comment>
<dbReference type="GO" id="GO:0043937">
    <property type="term" value="P:regulation of sporulation"/>
    <property type="evidence" value="ECO:0007669"/>
    <property type="project" value="InterPro"/>
</dbReference>
<organism evidence="1 2">
    <name type="scientific">Shouchella lehensis</name>
    <dbReference type="NCBI Taxonomy" id="300825"/>
    <lineage>
        <taxon>Bacteria</taxon>
        <taxon>Bacillati</taxon>
        <taxon>Bacillota</taxon>
        <taxon>Bacilli</taxon>
        <taxon>Bacillales</taxon>
        <taxon>Bacillaceae</taxon>
        <taxon>Shouchella</taxon>
    </lineage>
</organism>
<dbReference type="InterPro" id="IPR037208">
    <property type="entry name" value="Spo0E-like_sf"/>
</dbReference>
<sequence length="58" mass="6619">MSNVHLVDPLSRSIEDVRMELNDSALTYSLNSPHMLQLSRKLDSLLNQYENLSNTPCD</sequence>
<dbReference type="Proteomes" id="UP000298210">
    <property type="component" value="Unassembled WGS sequence"/>
</dbReference>
<name>A0A4Y7WKK9_9BACI</name>
<proteinExistence type="predicted"/>
<dbReference type="SUPFAM" id="SSF140500">
    <property type="entry name" value="BAS1536-like"/>
    <property type="match status" value="1"/>
</dbReference>
<dbReference type="EMBL" id="SNUX01000002">
    <property type="protein sequence ID" value="TES49189.1"/>
    <property type="molecule type" value="Genomic_DNA"/>
</dbReference>
<protein>
    <submittedName>
        <fullName evidence="1">Aspartyl-phosphate phosphatase Spo0E family protein</fullName>
    </submittedName>
</protein>
<dbReference type="Pfam" id="PF09388">
    <property type="entry name" value="SpoOE-like"/>
    <property type="match status" value="1"/>
</dbReference>
<reference evidence="1 2" key="1">
    <citation type="submission" date="2019-03" db="EMBL/GenBank/DDBJ databases">
        <authorList>
            <person name="Liu G."/>
        </authorList>
    </citation>
    <scope>NUCLEOTIDE SEQUENCE [LARGE SCALE GENOMIC DNA]</scope>
    <source>
        <strain evidence="1 2">DSM 19099</strain>
    </source>
</reference>
<dbReference type="RefSeq" id="WP_134258796.1">
    <property type="nucleotide sequence ID" value="NZ_LDIM01000006.1"/>
</dbReference>
<dbReference type="GO" id="GO:0046983">
    <property type="term" value="F:protein dimerization activity"/>
    <property type="evidence" value="ECO:0007669"/>
    <property type="project" value="InterPro"/>
</dbReference>
<dbReference type="InterPro" id="IPR018540">
    <property type="entry name" value="Spo0E-like"/>
</dbReference>
<accession>A0A4Y7WKK9</accession>
<dbReference type="InterPro" id="IPR036638">
    <property type="entry name" value="HLH_DNA-bd_sf"/>
</dbReference>